<dbReference type="InterPro" id="IPR008271">
    <property type="entry name" value="Ser/Thr_kinase_AS"/>
</dbReference>
<keyword evidence="5 10" id="KW-0547">Nucleotide-binding</keyword>
<dbReference type="SUPFAM" id="SSF56112">
    <property type="entry name" value="Protein kinase-like (PK-like)"/>
    <property type="match status" value="1"/>
</dbReference>
<dbReference type="PANTHER" id="PTHR24353">
    <property type="entry name" value="CYCLIC NUCLEOTIDE-DEPENDENT PROTEIN KINASE"/>
    <property type="match status" value="1"/>
</dbReference>
<evidence type="ECO:0000256" key="3">
    <source>
        <dbReference type="ARBA" id="ARBA00022553"/>
    </source>
</evidence>
<evidence type="ECO:0000256" key="9">
    <source>
        <dbReference type="ARBA" id="ARBA00047454"/>
    </source>
</evidence>
<dbReference type="SMART" id="SM00220">
    <property type="entry name" value="S_TKc"/>
    <property type="match status" value="1"/>
</dbReference>
<evidence type="ECO:0000256" key="4">
    <source>
        <dbReference type="ARBA" id="ARBA00022679"/>
    </source>
</evidence>
<dbReference type="InterPro" id="IPR000961">
    <property type="entry name" value="AGC-kinase_C"/>
</dbReference>
<feature type="binding site" evidence="10">
    <location>
        <position position="37"/>
    </location>
    <ligand>
        <name>ATP</name>
        <dbReference type="ChEBI" id="CHEBI:30616"/>
    </ligand>
</feature>
<keyword evidence="3" id="KW-0597">Phosphoprotein</keyword>
<proteinExistence type="inferred from homology"/>
<comment type="catalytic activity">
    <reaction evidence="8">
        <text>L-threonyl-[protein] + ATP = O-phospho-L-threonyl-[protein] + ADP + H(+)</text>
        <dbReference type="Rhea" id="RHEA:46608"/>
        <dbReference type="Rhea" id="RHEA-COMP:11060"/>
        <dbReference type="Rhea" id="RHEA-COMP:11605"/>
        <dbReference type="ChEBI" id="CHEBI:15378"/>
        <dbReference type="ChEBI" id="CHEBI:30013"/>
        <dbReference type="ChEBI" id="CHEBI:30616"/>
        <dbReference type="ChEBI" id="CHEBI:61977"/>
        <dbReference type="ChEBI" id="CHEBI:456216"/>
        <dbReference type="EC" id="2.7.11.11"/>
    </reaction>
</comment>
<evidence type="ECO:0000313" key="14">
    <source>
        <dbReference type="EMBL" id="KKO76577.1"/>
    </source>
</evidence>
<protein>
    <recommendedName>
        <fullName evidence="1">cAMP-dependent protein kinase</fullName>
        <ecNumber evidence="1">2.7.11.11</ecNumber>
    </recommendedName>
</protein>
<dbReference type="PROSITE" id="PS00107">
    <property type="entry name" value="PROTEIN_KINASE_ATP"/>
    <property type="match status" value="1"/>
</dbReference>
<sequence>MLEIENLNFIKKIGTGAFGKVFLVSLNQKKPVFFAVKILSKRKILKMRQADQLENEIKALRTVNGHAFITKLVSIVRDSKVIGLVMDYISGGELFYWLRRLRRFSEYATLFYASEILLALEFIHKKGLLYRDLKPENILLTPSGHIKLTDFGFAVKDTEKTHVISGTPEYMSPEKLLNEDDGVESDYWSFGVILFEMFTGDPPFFDVDTNRIYRKILETDIYIPKYVSYAAADLLSRLLRKKRQERLGYWGFEDIKRHVFFNTVDWLNVENNGLIPPIKPSAFESSDYEYVDDNEKYDHFDDYVHKKPYDYIKFYQ</sequence>
<dbReference type="AlphaFoldDB" id="A0A0F9YVZ6"/>
<dbReference type="GO" id="GO:0005952">
    <property type="term" value="C:cAMP-dependent protein kinase complex"/>
    <property type="evidence" value="ECO:0007669"/>
    <property type="project" value="TreeGrafter"/>
</dbReference>
<dbReference type="InterPro" id="IPR011009">
    <property type="entry name" value="Kinase-like_dom_sf"/>
</dbReference>
<dbReference type="GO" id="GO:0005524">
    <property type="term" value="F:ATP binding"/>
    <property type="evidence" value="ECO:0007669"/>
    <property type="project" value="UniProtKB-UniRule"/>
</dbReference>
<name>A0A0F9YVZ6_9MICR</name>
<evidence type="ECO:0000256" key="2">
    <source>
        <dbReference type="ARBA" id="ARBA00022527"/>
    </source>
</evidence>
<dbReference type="VEuPathDB" id="MicrosporidiaDB:AAJ76_2000127686"/>
<dbReference type="VEuPathDB" id="MicrosporidiaDB:G9O61_00g006510"/>
<comment type="caution">
    <text evidence="14">The sequence shown here is derived from an EMBL/GenBank/DDBJ whole genome shotgun (WGS) entry which is preliminary data.</text>
</comment>
<reference evidence="14 15" key="1">
    <citation type="journal article" date="2015" name="Environ. Microbiol.">
        <title>Genome analyses suggest the presence of polyploidy and recent human-driven expansions in eight global populations of the honeybee pathogen Nosema ceranae.</title>
        <authorList>
            <person name="Pelin A."/>
            <person name="Selman M."/>
            <person name="Aris-Brosou S."/>
            <person name="Farinelli L."/>
            <person name="Corradi N."/>
        </authorList>
    </citation>
    <scope>NUCLEOTIDE SEQUENCE [LARGE SCALE GENOMIC DNA]</scope>
    <source>
        <strain evidence="14 15">PA08 1199</strain>
    </source>
</reference>
<keyword evidence="6 14" id="KW-0418">Kinase</keyword>
<dbReference type="PROSITE" id="PS50011">
    <property type="entry name" value="PROTEIN_KINASE_DOM"/>
    <property type="match status" value="1"/>
</dbReference>
<dbReference type="Proteomes" id="UP000034350">
    <property type="component" value="Unassembled WGS sequence"/>
</dbReference>
<gene>
    <name evidence="14" type="ORF">AAJ76_2000127686</name>
</gene>
<evidence type="ECO:0000256" key="6">
    <source>
        <dbReference type="ARBA" id="ARBA00022777"/>
    </source>
</evidence>
<evidence type="ECO:0000259" key="13">
    <source>
        <dbReference type="PROSITE" id="PS51285"/>
    </source>
</evidence>
<dbReference type="EC" id="2.7.11.11" evidence="1"/>
<evidence type="ECO:0000256" key="1">
    <source>
        <dbReference type="ARBA" id="ARBA00012444"/>
    </source>
</evidence>
<dbReference type="PANTHER" id="PTHR24353:SF37">
    <property type="entry name" value="CAMP-DEPENDENT PROTEIN KINASE CATALYTIC SUBUNIT PRKX"/>
    <property type="match status" value="1"/>
</dbReference>
<comment type="similarity">
    <text evidence="11">Belongs to the protein kinase superfamily.</text>
</comment>
<dbReference type="OrthoDB" id="63267at2759"/>
<dbReference type="RefSeq" id="XP_024332319.1">
    <property type="nucleotide sequence ID" value="XM_024474438.1"/>
</dbReference>
<evidence type="ECO:0000259" key="12">
    <source>
        <dbReference type="PROSITE" id="PS50011"/>
    </source>
</evidence>
<organism evidence="14 15">
    <name type="scientific">Vairimorpha ceranae</name>
    <dbReference type="NCBI Taxonomy" id="40302"/>
    <lineage>
        <taxon>Eukaryota</taxon>
        <taxon>Fungi</taxon>
        <taxon>Fungi incertae sedis</taxon>
        <taxon>Microsporidia</taxon>
        <taxon>Nosematidae</taxon>
        <taxon>Vairimorpha</taxon>
    </lineage>
</organism>
<dbReference type="InterPro" id="IPR000719">
    <property type="entry name" value="Prot_kinase_dom"/>
</dbReference>
<dbReference type="InterPro" id="IPR017441">
    <property type="entry name" value="Protein_kinase_ATP_BS"/>
</dbReference>
<evidence type="ECO:0000256" key="10">
    <source>
        <dbReference type="PROSITE-ProRule" id="PRU10141"/>
    </source>
</evidence>
<evidence type="ECO:0000256" key="8">
    <source>
        <dbReference type="ARBA" id="ARBA00047292"/>
    </source>
</evidence>
<dbReference type="FunFam" id="1.10.510.10:FF:000048">
    <property type="entry name" value="Protein kinase C"/>
    <property type="match status" value="1"/>
</dbReference>
<dbReference type="Pfam" id="PF00069">
    <property type="entry name" value="Pkinase"/>
    <property type="match status" value="1"/>
</dbReference>
<evidence type="ECO:0000313" key="15">
    <source>
        <dbReference type="Proteomes" id="UP000034350"/>
    </source>
</evidence>
<dbReference type="Gene3D" id="3.30.200.20">
    <property type="entry name" value="Phosphorylase Kinase, domain 1"/>
    <property type="match status" value="1"/>
</dbReference>
<dbReference type="OMA" id="KINRHPE"/>
<keyword evidence="2 11" id="KW-0723">Serine/threonine-protein kinase</keyword>
<dbReference type="Gene3D" id="1.10.510.10">
    <property type="entry name" value="Transferase(Phosphotransferase) domain 1"/>
    <property type="match status" value="1"/>
</dbReference>
<accession>A0A0F9YVZ6</accession>
<dbReference type="GeneID" id="36319359"/>
<dbReference type="PROSITE" id="PS00108">
    <property type="entry name" value="PROTEIN_KINASE_ST"/>
    <property type="match status" value="1"/>
</dbReference>
<dbReference type="GO" id="GO:0004691">
    <property type="term" value="F:cAMP-dependent protein kinase activity"/>
    <property type="evidence" value="ECO:0007669"/>
    <property type="project" value="UniProtKB-EC"/>
</dbReference>
<feature type="domain" description="Protein kinase" evidence="12">
    <location>
        <begin position="7"/>
        <end position="261"/>
    </location>
</feature>
<feature type="domain" description="AGC-kinase C-terminal" evidence="13">
    <location>
        <begin position="262"/>
        <end position="316"/>
    </location>
</feature>
<keyword evidence="4" id="KW-0808">Transferase</keyword>
<dbReference type="EMBL" id="JPQZ01000002">
    <property type="protein sequence ID" value="KKO76577.1"/>
    <property type="molecule type" value="Genomic_DNA"/>
</dbReference>
<evidence type="ECO:0000256" key="7">
    <source>
        <dbReference type="ARBA" id="ARBA00022840"/>
    </source>
</evidence>
<evidence type="ECO:0000256" key="5">
    <source>
        <dbReference type="ARBA" id="ARBA00022741"/>
    </source>
</evidence>
<keyword evidence="15" id="KW-1185">Reference proteome</keyword>
<comment type="catalytic activity">
    <reaction evidence="9">
        <text>L-seryl-[protein] + ATP = O-phospho-L-seryl-[protein] + ADP + H(+)</text>
        <dbReference type="Rhea" id="RHEA:17989"/>
        <dbReference type="Rhea" id="RHEA-COMP:9863"/>
        <dbReference type="Rhea" id="RHEA-COMP:11604"/>
        <dbReference type="ChEBI" id="CHEBI:15378"/>
        <dbReference type="ChEBI" id="CHEBI:29999"/>
        <dbReference type="ChEBI" id="CHEBI:30616"/>
        <dbReference type="ChEBI" id="CHEBI:83421"/>
        <dbReference type="ChEBI" id="CHEBI:456216"/>
        <dbReference type="EC" id="2.7.11.11"/>
    </reaction>
</comment>
<dbReference type="PROSITE" id="PS51285">
    <property type="entry name" value="AGC_KINASE_CTER"/>
    <property type="match status" value="1"/>
</dbReference>
<keyword evidence="7 10" id="KW-0067">ATP-binding</keyword>
<evidence type="ECO:0000256" key="11">
    <source>
        <dbReference type="RuleBase" id="RU000304"/>
    </source>
</evidence>
<dbReference type="VEuPathDB" id="MicrosporidiaDB:NCER_101539"/>